<name>A0ABU3PSE1_9ACTN</name>
<dbReference type="EMBL" id="JAVYII010000001">
    <property type="protein sequence ID" value="MDT9592141.1"/>
    <property type="molecule type" value="Genomic_DNA"/>
</dbReference>
<accession>A0ABU3PSE1</accession>
<comment type="caution">
    <text evidence="2">The sequence shown here is derived from an EMBL/GenBank/DDBJ whole genome shotgun (WGS) entry which is preliminary data.</text>
</comment>
<dbReference type="SUPFAM" id="SSF51735">
    <property type="entry name" value="NAD(P)-binding Rossmann-fold domains"/>
    <property type="match status" value="1"/>
</dbReference>
<protein>
    <recommendedName>
        <fullName evidence="4">Epimerase</fullName>
    </recommendedName>
</protein>
<keyword evidence="3" id="KW-1185">Reference proteome</keyword>
<feature type="region of interest" description="Disordered" evidence="1">
    <location>
        <begin position="352"/>
        <end position="376"/>
    </location>
</feature>
<dbReference type="PANTHER" id="PTHR43245">
    <property type="entry name" value="BIFUNCTIONAL POLYMYXIN RESISTANCE PROTEIN ARNA"/>
    <property type="match status" value="1"/>
</dbReference>
<evidence type="ECO:0000313" key="2">
    <source>
        <dbReference type="EMBL" id="MDT9592141.1"/>
    </source>
</evidence>
<proteinExistence type="predicted"/>
<dbReference type="Gene3D" id="3.40.50.720">
    <property type="entry name" value="NAD(P)-binding Rossmann-like Domain"/>
    <property type="match status" value="1"/>
</dbReference>
<dbReference type="InterPro" id="IPR036291">
    <property type="entry name" value="NAD(P)-bd_dom_sf"/>
</dbReference>
<dbReference type="InterPro" id="IPR050177">
    <property type="entry name" value="Lipid_A_modif_metabolic_enz"/>
</dbReference>
<sequence>MTARALVVGGTGPTGPHVVDGLRRRGFEVTILHRGTHEVPELADLEHLHADPHFEENVRDVVGDRTFEVVVATYGRLRHVAAALAGRCERFVGVSGVPLYPGYHEPGSVRPYGMAVAAAEDSVPDTIPGGPGGATSDAARFAGSIRRAELAVLDLHAGGAFAATLFRYPSIYGPRQLYPRDWSVVRRVLDGRRRIILADGGLTLVTRCAAQNAAAFLLAALDAPEAAAGEVFNVADRDQYSLRQWVELTAGFAGGELEVVALPFDLAGPGRELFPVPHTAHGLVTAEKARTLLGYVEPVTAAQALRSTVEWYLEHPPSPSTTERMIDSFDYAAEDRAVVAYHDATATLLRSQAAASSADHPYAHPTAPGAVDEKGR</sequence>
<dbReference type="RefSeq" id="WP_315731371.1">
    <property type="nucleotide sequence ID" value="NZ_JAVYII010000001.1"/>
</dbReference>
<gene>
    <name evidence="2" type="ORF">RDV89_03635</name>
</gene>
<dbReference type="Proteomes" id="UP001268542">
    <property type="component" value="Unassembled WGS sequence"/>
</dbReference>
<evidence type="ECO:0000256" key="1">
    <source>
        <dbReference type="SAM" id="MobiDB-lite"/>
    </source>
</evidence>
<evidence type="ECO:0000313" key="3">
    <source>
        <dbReference type="Proteomes" id="UP001268542"/>
    </source>
</evidence>
<reference evidence="2 3" key="1">
    <citation type="submission" date="2023-08" db="EMBL/GenBank/DDBJ databases">
        <title>Nocardioides seae sp. nov., a bacterium isolated from a soil.</title>
        <authorList>
            <person name="Wang X."/>
        </authorList>
    </citation>
    <scope>NUCLEOTIDE SEQUENCE [LARGE SCALE GENOMIC DNA]</scope>
    <source>
        <strain evidence="2 3">YZH12</strain>
    </source>
</reference>
<evidence type="ECO:0008006" key="4">
    <source>
        <dbReference type="Google" id="ProtNLM"/>
    </source>
</evidence>
<organism evidence="2 3">
    <name type="scientific">Nocardioides imazamoxiresistens</name>
    <dbReference type="NCBI Taxonomy" id="3231893"/>
    <lineage>
        <taxon>Bacteria</taxon>
        <taxon>Bacillati</taxon>
        <taxon>Actinomycetota</taxon>
        <taxon>Actinomycetes</taxon>
        <taxon>Propionibacteriales</taxon>
        <taxon>Nocardioidaceae</taxon>
        <taxon>Nocardioides</taxon>
    </lineage>
</organism>